<organism evidence="2 3">
    <name type="scientific">Dentiscutata erythropus</name>
    <dbReference type="NCBI Taxonomy" id="1348616"/>
    <lineage>
        <taxon>Eukaryota</taxon>
        <taxon>Fungi</taxon>
        <taxon>Fungi incertae sedis</taxon>
        <taxon>Mucoromycota</taxon>
        <taxon>Glomeromycotina</taxon>
        <taxon>Glomeromycetes</taxon>
        <taxon>Diversisporales</taxon>
        <taxon>Gigasporaceae</taxon>
        <taxon>Dentiscutata</taxon>
    </lineage>
</organism>
<comment type="caution">
    <text evidence="2">The sequence shown here is derived from an EMBL/GenBank/DDBJ whole genome shotgun (WGS) entry which is preliminary data.</text>
</comment>
<protein>
    <submittedName>
        <fullName evidence="2">23707_t:CDS:1</fullName>
    </submittedName>
</protein>
<feature type="compositionally biased region" description="Polar residues" evidence="1">
    <location>
        <begin position="157"/>
        <end position="169"/>
    </location>
</feature>
<dbReference type="EMBL" id="CAJVPY010016633">
    <property type="protein sequence ID" value="CAG8757995.1"/>
    <property type="molecule type" value="Genomic_DNA"/>
</dbReference>
<evidence type="ECO:0000256" key="1">
    <source>
        <dbReference type="SAM" id="MobiDB-lite"/>
    </source>
</evidence>
<proteinExistence type="predicted"/>
<name>A0A9N9NT58_9GLOM</name>
<dbReference type="AlphaFoldDB" id="A0A9N9NT58"/>
<reference evidence="2" key="1">
    <citation type="submission" date="2021-06" db="EMBL/GenBank/DDBJ databases">
        <authorList>
            <person name="Kallberg Y."/>
            <person name="Tangrot J."/>
            <person name="Rosling A."/>
        </authorList>
    </citation>
    <scope>NUCLEOTIDE SEQUENCE</scope>
    <source>
        <strain evidence="2">MA453B</strain>
    </source>
</reference>
<dbReference type="Proteomes" id="UP000789405">
    <property type="component" value="Unassembled WGS sequence"/>
</dbReference>
<accession>A0A9N9NT58</accession>
<dbReference type="OrthoDB" id="2402625at2759"/>
<feature type="region of interest" description="Disordered" evidence="1">
    <location>
        <begin position="157"/>
        <end position="194"/>
    </location>
</feature>
<gene>
    <name evidence="2" type="ORF">DERYTH_LOCUS17532</name>
</gene>
<sequence length="194" mass="22271">MCHRSAIYRSNEEEFRELTYKDFITQKFLITKLEKNSIVLIIGRYVFEDAKYLTLVQTVLISTSSDEIEITPDDLSYSSSLLLFSASVISNFHFSNSEFGRESLMLSKKLYNGITGYKNIESEVINYASNEQTSNNTNKEKAKAQSDINDHLEEKNNTQILLPTSPSKPQKTEPQKNNPKLQNNKSTTDNFYKL</sequence>
<keyword evidence="3" id="KW-1185">Reference proteome</keyword>
<evidence type="ECO:0000313" key="3">
    <source>
        <dbReference type="Proteomes" id="UP000789405"/>
    </source>
</evidence>
<evidence type="ECO:0000313" key="2">
    <source>
        <dbReference type="EMBL" id="CAG8757995.1"/>
    </source>
</evidence>
<feature type="compositionally biased region" description="Low complexity" evidence="1">
    <location>
        <begin position="175"/>
        <end position="185"/>
    </location>
</feature>